<evidence type="ECO:0000256" key="1">
    <source>
        <dbReference type="SAM" id="SignalP"/>
    </source>
</evidence>
<keyword evidence="3" id="KW-1185">Reference proteome</keyword>
<organism evidence="2 3">
    <name type="scientific">Streptomyces capoamus</name>
    <dbReference type="NCBI Taxonomy" id="68183"/>
    <lineage>
        <taxon>Bacteria</taxon>
        <taxon>Bacillati</taxon>
        <taxon>Actinomycetota</taxon>
        <taxon>Actinomycetes</taxon>
        <taxon>Kitasatosporales</taxon>
        <taxon>Streptomycetaceae</taxon>
        <taxon>Streptomyces</taxon>
    </lineage>
</organism>
<evidence type="ECO:0008006" key="4">
    <source>
        <dbReference type="Google" id="ProtNLM"/>
    </source>
</evidence>
<feature type="chain" id="PRO_5036696254" description="Secreted protein" evidence="1">
    <location>
        <begin position="28"/>
        <end position="121"/>
    </location>
</feature>
<evidence type="ECO:0000313" key="2">
    <source>
        <dbReference type="EMBL" id="GHG33919.1"/>
    </source>
</evidence>
<feature type="signal peptide" evidence="1">
    <location>
        <begin position="1"/>
        <end position="27"/>
    </location>
</feature>
<name>A0A919EUV3_9ACTN</name>
<comment type="caution">
    <text evidence="2">The sequence shown here is derived from an EMBL/GenBank/DDBJ whole genome shotgun (WGS) entry which is preliminary data.</text>
</comment>
<dbReference type="EMBL" id="BNBF01000001">
    <property type="protein sequence ID" value="GHG33919.1"/>
    <property type="molecule type" value="Genomic_DNA"/>
</dbReference>
<accession>A0A919EUV3</accession>
<proteinExistence type="predicted"/>
<reference evidence="3" key="1">
    <citation type="journal article" date="2019" name="Int. J. Syst. Evol. Microbiol.">
        <title>The Global Catalogue of Microorganisms (GCM) 10K type strain sequencing project: providing services to taxonomists for standard genome sequencing and annotation.</title>
        <authorList>
            <consortium name="The Broad Institute Genomics Platform"/>
            <consortium name="The Broad Institute Genome Sequencing Center for Infectious Disease"/>
            <person name="Wu L."/>
            <person name="Ma J."/>
        </authorList>
    </citation>
    <scope>NUCLEOTIDE SEQUENCE [LARGE SCALE GENOMIC DNA]</scope>
    <source>
        <strain evidence="3">JCM 4253</strain>
    </source>
</reference>
<evidence type="ECO:0000313" key="3">
    <source>
        <dbReference type="Proteomes" id="UP000619355"/>
    </source>
</evidence>
<dbReference type="RefSeq" id="WP_189977524.1">
    <property type="nucleotide sequence ID" value="NZ_BNBF01000001.1"/>
</dbReference>
<protein>
    <recommendedName>
        <fullName evidence="4">Secreted protein</fullName>
    </recommendedName>
</protein>
<gene>
    <name evidence="2" type="ORF">GCM10018980_03040</name>
</gene>
<dbReference type="Proteomes" id="UP000619355">
    <property type="component" value="Unassembled WGS sequence"/>
</dbReference>
<sequence>MRRVRSASLALVGAAACIALSAPPSQAAAGDTASMCGSQLTPSGWVDIQWWNSWSCGTTFSPNMKKIEQLTGFPVGTTVNVCASTYPPAGWVQVNSYYSGGCQYSAVPSSQPNSWTIKRVS</sequence>
<dbReference type="PROSITE" id="PS51257">
    <property type="entry name" value="PROKAR_LIPOPROTEIN"/>
    <property type="match status" value="1"/>
</dbReference>
<dbReference type="AlphaFoldDB" id="A0A919EUV3"/>
<keyword evidence="1" id="KW-0732">Signal</keyword>